<feature type="chain" id="PRO_5014597683" evidence="2">
    <location>
        <begin position="18"/>
        <end position="85"/>
    </location>
</feature>
<name>A0A2M3ZWX8_9DIPT</name>
<evidence type="ECO:0000256" key="1">
    <source>
        <dbReference type="SAM" id="MobiDB-lite"/>
    </source>
</evidence>
<organism evidence="3">
    <name type="scientific">Anopheles braziliensis</name>
    <dbReference type="NCBI Taxonomy" id="58242"/>
    <lineage>
        <taxon>Eukaryota</taxon>
        <taxon>Metazoa</taxon>
        <taxon>Ecdysozoa</taxon>
        <taxon>Arthropoda</taxon>
        <taxon>Hexapoda</taxon>
        <taxon>Insecta</taxon>
        <taxon>Pterygota</taxon>
        <taxon>Neoptera</taxon>
        <taxon>Endopterygota</taxon>
        <taxon>Diptera</taxon>
        <taxon>Nematocera</taxon>
        <taxon>Culicoidea</taxon>
        <taxon>Culicidae</taxon>
        <taxon>Anophelinae</taxon>
        <taxon>Anopheles</taxon>
    </lineage>
</organism>
<protein>
    <submittedName>
        <fullName evidence="3">Putative secreted peptide</fullName>
    </submittedName>
</protein>
<evidence type="ECO:0000313" key="3">
    <source>
        <dbReference type="EMBL" id="MBW33064.1"/>
    </source>
</evidence>
<sequence length="85" mass="9261">MVTFVMSFTIISATCQASSSCALSSGRFTSFRTAFLSRFRFHRSSPTGGSAMSKSRSYLPSASTRPNVSPLPVELRRHSKSGLYS</sequence>
<feature type="signal peptide" evidence="2">
    <location>
        <begin position="1"/>
        <end position="17"/>
    </location>
</feature>
<evidence type="ECO:0000256" key="2">
    <source>
        <dbReference type="SAM" id="SignalP"/>
    </source>
</evidence>
<dbReference type="EMBL" id="GGFM01012313">
    <property type="protein sequence ID" value="MBW33064.1"/>
    <property type="molecule type" value="Transcribed_RNA"/>
</dbReference>
<proteinExistence type="predicted"/>
<feature type="compositionally biased region" description="Polar residues" evidence="1">
    <location>
        <begin position="44"/>
        <end position="67"/>
    </location>
</feature>
<feature type="region of interest" description="Disordered" evidence="1">
    <location>
        <begin position="44"/>
        <end position="85"/>
    </location>
</feature>
<keyword evidence="2" id="KW-0732">Signal</keyword>
<reference evidence="3" key="1">
    <citation type="submission" date="2018-01" db="EMBL/GenBank/DDBJ databases">
        <title>An insight into the sialome of Amazonian anophelines.</title>
        <authorList>
            <person name="Ribeiro J.M."/>
            <person name="Scarpassa V."/>
            <person name="Calvo E."/>
        </authorList>
    </citation>
    <scope>NUCLEOTIDE SEQUENCE</scope>
    <source>
        <tissue evidence="3">Salivary glands</tissue>
    </source>
</reference>
<accession>A0A2M3ZWX8</accession>
<dbReference type="AlphaFoldDB" id="A0A2M3ZWX8"/>